<dbReference type="Proteomes" id="UP000295832">
    <property type="component" value="Unassembled WGS sequence"/>
</dbReference>
<keyword evidence="2" id="KW-1185">Reference proteome</keyword>
<protein>
    <submittedName>
        <fullName evidence="1">Uncharacterized protein</fullName>
    </submittedName>
</protein>
<name>A0A4R8H830_9FIRM</name>
<accession>A0A4R8H830</accession>
<dbReference type="EMBL" id="SOEG01000014">
    <property type="protein sequence ID" value="TDX51278.1"/>
    <property type="molecule type" value="Genomic_DNA"/>
</dbReference>
<reference evidence="1 2" key="1">
    <citation type="submission" date="2019-03" db="EMBL/GenBank/DDBJ databases">
        <title>Subsurface microbial communities from deep shales in Ohio and West Virginia, USA.</title>
        <authorList>
            <person name="Wrighton K."/>
        </authorList>
    </citation>
    <scope>NUCLEOTIDE SEQUENCE [LARGE SCALE GENOMIC DNA]</scope>
    <source>
        <strain evidence="1 2">MSL 6dP</strain>
    </source>
</reference>
<proteinExistence type="predicted"/>
<sequence length="129" mass="14747">MELLRPIKLPKKYELRMRKEINIQIAYLFNSAQEQIPGYLSIMINDYDIDYKEIRFFGVERHGDKVLGKGVSPSHIGNSDDGEFILLFDISELIENKQFTPKTSEGVITLAGEEIGRNKIDINPAIYIG</sequence>
<evidence type="ECO:0000313" key="2">
    <source>
        <dbReference type="Proteomes" id="UP000295832"/>
    </source>
</evidence>
<organism evidence="1 2">
    <name type="scientific">Orenia marismortui</name>
    <dbReference type="NCBI Taxonomy" id="46469"/>
    <lineage>
        <taxon>Bacteria</taxon>
        <taxon>Bacillati</taxon>
        <taxon>Bacillota</taxon>
        <taxon>Clostridia</taxon>
        <taxon>Halanaerobiales</taxon>
        <taxon>Halobacteroidaceae</taxon>
        <taxon>Orenia</taxon>
    </lineage>
</organism>
<dbReference type="RefSeq" id="WP_134116849.1">
    <property type="nucleotide sequence ID" value="NZ_SOEG01000014.1"/>
</dbReference>
<evidence type="ECO:0000313" key="1">
    <source>
        <dbReference type="EMBL" id="TDX51278.1"/>
    </source>
</evidence>
<dbReference type="AlphaFoldDB" id="A0A4R8H830"/>
<gene>
    <name evidence="1" type="ORF">C7959_11426</name>
</gene>
<comment type="caution">
    <text evidence="1">The sequence shown here is derived from an EMBL/GenBank/DDBJ whole genome shotgun (WGS) entry which is preliminary data.</text>
</comment>